<protein>
    <submittedName>
        <fullName evidence="1">Class I SAM-dependent methyltransferase</fullName>
        <ecNumber evidence="1">2.1.-.-</ecNumber>
    </submittedName>
</protein>
<dbReference type="GO" id="GO:0008168">
    <property type="term" value="F:methyltransferase activity"/>
    <property type="evidence" value="ECO:0007669"/>
    <property type="project" value="UniProtKB-KW"/>
</dbReference>
<keyword evidence="2" id="KW-1185">Reference proteome</keyword>
<keyword evidence="1" id="KW-0808">Transferase</keyword>
<dbReference type="EC" id="2.1.-.-" evidence="1"/>
<dbReference type="EMBL" id="JBHRSS010000003">
    <property type="protein sequence ID" value="MFC3103729.1"/>
    <property type="molecule type" value="Genomic_DNA"/>
</dbReference>
<name>A0ABV7EM25_9GAMM</name>
<comment type="caution">
    <text evidence="1">The sequence shown here is derived from an EMBL/GenBank/DDBJ whole genome shotgun (WGS) entry which is preliminary data.</text>
</comment>
<accession>A0ABV7EM25</accession>
<dbReference type="GO" id="GO:0032259">
    <property type="term" value="P:methylation"/>
    <property type="evidence" value="ECO:0007669"/>
    <property type="project" value="UniProtKB-KW"/>
</dbReference>
<dbReference type="CDD" id="cd02440">
    <property type="entry name" value="AdoMet_MTases"/>
    <property type="match status" value="1"/>
</dbReference>
<sequence length="221" mass="25745">MQQAESTKPFRQQSSGRHYKDSRYRGFFQKMVARREQVLARRLLDVPYSRCNGHIVDIPCGYGRFYPLLRQLDMKVSAMDQSQAMVELYQEMDGFRPDHDHAQQADVLKPLPADADRASRALCVRLFQHLHHGELRVQALRTLGANRRRIVMTYYDDGCLHYWSKRLAMWLKGKKVRVKMIPRARFESEVAAAGLRIVKRIKLVPGLHAQTWVLLEPLDDA</sequence>
<evidence type="ECO:0000313" key="1">
    <source>
        <dbReference type="EMBL" id="MFC3103729.1"/>
    </source>
</evidence>
<reference evidence="2" key="1">
    <citation type="journal article" date="2019" name="Int. J. Syst. Evol. Microbiol.">
        <title>The Global Catalogue of Microorganisms (GCM) 10K type strain sequencing project: providing services to taxonomists for standard genome sequencing and annotation.</title>
        <authorList>
            <consortium name="The Broad Institute Genomics Platform"/>
            <consortium name="The Broad Institute Genome Sequencing Center for Infectious Disease"/>
            <person name="Wu L."/>
            <person name="Ma J."/>
        </authorList>
    </citation>
    <scope>NUCLEOTIDE SEQUENCE [LARGE SCALE GENOMIC DNA]</scope>
    <source>
        <strain evidence="2">KCTC 52640</strain>
    </source>
</reference>
<dbReference type="Gene3D" id="3.40.50.150">
    <property type="entry name" value="Vaccinia Virus protein VP39"/>
    <property type="match status" value="1"/>
</dbReference>
<organism evidence="1 2">
    <name type="scientific">Salinisphaera aquimarina</name>
    <dbReference type="NCBI Taxonomy" id="2094031"/>
    <lineage>
        <taxon>Bacteria</taxon>
        <taxon>Pseudomonadati</taxon>
        <taxon>Pseudomonadota</taxon>
        <taxon>Gammaproteobacteria</taxon>
        <taxon>Salinisphaerales</taxon>
        <taxon>Salinisphaeraceae</taxon>
        <taxon>Salinisphaera</taxon>
    </lineage>
</organism>
<keyword evidence="1" id="KW-0489">Methyltransferase</keyword>
<dbReference type="InterPro" id="IPR029063">
    <property type="entry name" value="SAM-dependent_MTases_sf"/>
</dbReference>
<dbReference type="RefSeq" id="WP_380688035.1">
    <property type="nucleotide sequence ID" value="NZ_JBHRSS010000003.1"/>
</dbReference>
<proteinExistence type="predicted"/>
<dbReference type="SUPFAM" id="SSF53335">
    <property type="entry name" value="S-adenosyl-L-methionine-dependent methyltransferases"/>
    <property type="match status" value="1"/>
</dbReference>
<evidence type="ECO:0000313" key="2">
    <source>
        <dbReference type="Proteomes" id="UP001595462"/>
    </source>
</evidence>
<gene>
    <name evidence="1" type="ORF">ACFOSU_07475</name>
</gene>
<dbReference type="Proteomes" id="UP001595462">
    <property type="component" value="Unassembled WGS sequence"/>
</dbReference>